<evidence type="ECO:0000313" key="4">
    <source>
        <dbReference type="Proteomes" id="UP001501020"/>
    </source>
</evidence>
<evidence type="ECO:0000256" key="1">
    <source>
        <dbReference type="SAM" id="MobiDB-lite"/>
    </source>
</evidence>
<proteinExistence type="predicted"/>
<organism evidence="3 4">
    <name type="scientific">Actinomadura napierensis</name>
    <dbReference type="NCBI Taxonomy" id="267854"/>
    <lineage>
        <taxon>Bacteria</taxon>
        <taxon>Bacillati</taxon>
        <taxon>Actinomycetota</taxon>
        <taxon>Actinomycetes</taxon>
        <taxon>Streptosporangiales</taxon>
        <taxon>Thermomonosporaceae</taxon>
        <taxon>Actinomadura</taxon>
    </lineage>
</organism>
<dbReference type="EMBL" id="BAAAMR010000005">
    <property type="protein sequence ID" value="GAA2123634.1"/>
    <property type="molecule type" value="Genomic_DNA"/>
</dbReference>
<feature type="compositionally biased region" description="Basic residues" evidence="1">
    <location>
        <begin position="80"/>
        <end position="96"/>
    </location>
</feature>
<feature type="region of interest" description="Disordered" evidence="1">
    <location>
        <begin position="1"/>
        <end position="27"/>
    </location>
</feature>
<dbReference type="Proteomes" id="UP001501020">
    <property type="component" value="Unassembled WGS sequence"/>
</dbReference>
<keyword evidence="2" id="KW-0812">Transmembrane</keyword>
<sequence>MALPPIAAPSPSIAPSTVSVTPNSRLRGNKAPVAQDLTFERVASTQVAWLAALMVAIAVLLTQVRLGRRRVPAGAAAAAHRAKGTHRRSRRGMFGR</sequence>
<evidence type="ECO:0000313" key="3">
    <source>
        <dbReference type="EMBL" id="GAA2123634.1"/>
    </source>
</evidence>
<reference evidence="4" key="1">
    <citation type="journal article" date="2019" name="Int. J. Syst. Evol. Microbiol.">
        <title>The Global Catalogue of Microorganisms (GCM) 10K type strain sequencing project: providing services to taxonomists for standard genome sequencing and annotation.</title>
        <authorList>
            <consortium name="The Broad Institute Genomics Platform"/>
            <consortium name="The Broad Institute Genome Sequencing Center for Infectious Disease"/>
            <person name="Wu L."/>
            <person name="Ma J."/>
        </authorList>
    </citation>
    <scope>NUCLEOTIDE SEQUENCE [LARGE SCALE GENOMIC DNA]</scope>
    <source>
        <strain evidence="4">JCM 13850</strain>
    </source>
</reference>
<evidence type="ECO:0000256" key="2">
    <source>
        <dbReference type="SAM" id="Phobius"/>
    </source>
</evidence>
<feature type="compositionally biased region" description="Low complexity" evidence="1">
    <location>
        <begin position="9"/>
        <end position="22"/>
    </location>
</feature>
<accession>A0ABP5JWI2</accession>
<keyword evidence="2" id="KW-1133">Transmembrane helix</keyword>
<keyword evidence="2" id="KW-0472">Membrane</keyword>
<feature type="transmembrane region" description="Helical" evidence="2">
    <location>
        <begin position="47"/>
        <end position="64"/>
    </location>
</feature>
<gene>
    <name evidence="3" type="ORF">GCM10009727_10430</name>
</gene>
<protein>
    <submittedName>
        <fullName evidence="3">Uncharacterized protein</fullName>
    </submittedName>
</protein>
<feature type="region of interest" description="Disordered" evidence="1">
    <location>
        <begin position="74"/>
        <end position="96"/>
    </location>
</feature>
<keyword evidence="4" id="KW-1185">Reference proteome</keyword>
<name>A0ABP5JWI2_9ACTN</name>
<comment type="caution">
    <text evidence="3">The sequence shown here is derived from an EMBL/GenBank/DDBJ whole genome shotgun (WGS) entry which is preliminary data.</text>
</comment>